<feature type="active site" description="Nucleophile" evidence="4">
    <location>
        <position position="109"/>
    </location>
</feature>
<comment type="subunit">
    <text evidence="4">Homodimer.</text>
</comment>
<comment type="function">
    <text evidence="4">Formation of pseudouridine at positions 38, 39 and 40 in the anticodon stem and loop of transfer RNAs.</text>
</comment>
<dbReference type="InterPro" id="IPR020097">
    <property type="entry name" value="PsdUridine_synth_TruA_a/b_dom"/>
</dbReference>
<dbReference type="CDD" id="cd02570">
    <property type="entry name" value="PseudoU_synth_EcTruA"/>
    <property type="match status" value="1"/>
</dbReference>
<comment type="catalytic activity">
    <reaction evidence="4 5">
        <text>uridine(38/39/40) in tRNA = pseudouridine(38/39/40) in tRNA</text>
        <dbReference type="Rhea" id="RHEA:22376"/>
        <dbReference type="Rhea" id="RHEA-COMP:10085"/>
        <dbReference type="Rhea" id="RHEA-COMP:10087"/>
        <dbReference type="ChEBI" id="CHEBI:65314"/>
        <dbReference type="ChEBI" id="CHEBI:65315"/>
        <dbReference type="EC" id="5.4.99.12"/>
    </reaction>
</comment>
<feature type="compositionally biased region" description="Acidic residues" evidence="6">
    <location>
        <begin position="84"/>
        <end position="93"/>
    </location>
</feature>
<evidence type="ECO:0000256" key="4">
    <source>
        <dbReference type="HAMAP-Rule" id="MF_00171"/>
    </source>
</evidence>
<comment type="caution">
    <text evidence="4">Lacks conserved residue(s) required for the propagation of feature annotation.</text>
</comment>
<dbReference type="Pfam" id="PF01416">
    <property type="entry name" value="PseudoU_synth_1"/>
    <property type="match status" value="1"/>
</dbReference>
<organism evidence="8 9">
    <name type="scientific">Bombiscardovia nodaiensis</name>
    <dbReference type="NCBI Taxonomy" id="2932181"/>
    <lineage>
        <taxon>Bacteria</taxon>
        <taxon>Bacillati</taxon>
        <taxon>Actinomycetota</taxon>
        <taxon>Actinomycetes</taxon>
        <taxon>Bifidobacteriales</taxon>
        <taxon>Bifidobacteriaceae</taxon>
        <taxon>Bombiscardovia</taxon>
    </lineage>
</organism>
<dbReference type="Gene3D" id="3.30.70.660">
    <property type="entry name" value="Pseudouridine synthase I, catalytic domain, C-terminal subdomain"/>
    <property type="match status" value="1"/>
</dbReference>
<dbReference type="EMBL" id="AP026798">
    <property type="protein sequence ID" value="BDR52471.1"/>
    <property type="molecule type" value="Genomic_DNA"/>
</dbReference>
<dbReference type="PANTHER" id="PTHR11142:SF0">
    <property type="entry name" value="TRNA PSEUDOURIDINE SYNTHASE-LIKE 1"/>
    <property type="match status" value="1"/>
</dbReference>
<evidence type="ECO:0000256" key="6">
    <source>
        <dbReference type="SAM" id="MobiDB-lite"/>
    </source>
</evidence>
<evidence type="ECO:0000256" key="2">
    <source>
        <dbReference type="ARBA" id="ARBA00022694"/>
    </source>
</evidence>
<feature type="region of interest" description="Disordered" evidence="6">
    <location>
        <begin position="50"/>
        <end position="98"/>
    </location>
</feature>
<dbReference type="InterPro" id="IPR020094">
    <property type="entry name" value="TruA/RsuA/RluB/E/F_N"/>
</dbReference>
<gene>
    <name evidence="4 8" type="primary">truA</name>
    <name evidence="8" type="ORF">KIM372_03780</name>
</gene>
<reference evidence="8 9" key="1">
    <citation type="journal article" date="2023" name="Microbiol. Spectr.">
        <title>Symbiosis of Carpenter Bees with Uncharacterized Lactic Acid Bacteria Showing NAD Auxotrophy.</title>
        <authorList>
            <person name="Kawasaki S."/>
            <person name="Ozawa K."/>
            <person name="Mori T."/>
            <person name="Yamamoto A."/>
            <person name="Ito M."/>
            <person name="Ohkuma M."/>
            <person name="Sakamoto M."/>
            <person name="Matsutani M."/>
        </authorList>
    </citation>
    <scope>NUCLEOTIDE SEQUENCE [LARGE SCALE GENOMIC DNA]</scope>
    <source>
        <strain evidence="8 9">Kim37-2</strain>
    </source>
</reference>
<dbReference type="HAMAP" id="MF_00171">
    <property type="entry name" value="TruA"/>
    <property type="match status" value="1"/>
</dbReference>
<feature type="region of interest" description="Disordered" evidence="6">
    <location>
        <begin position="249"/>
        <end position="268"/>
    </location>
</feature>
<dbReference type="InterPro" id="IPR001406">
    <property type="entry name" value="PsdUridine_synth_TruA"/>
</dbReference>
<dbReference type="PANTHER" id="PTHR11142">
    <property type="entry name" value="PSEUDOURIDYLATE SYNTHASE"/>
    <property type="match status" value="1"/>
</dbReference>
<dbReference type="SUPFAM" id="SSF55120">
    <property type="entry name" value="Pseudouridine synthase"/>
    <property type="match status" value="1"/>
</dbReference>
<evidence type="ECO:0000313" key="8">
    <source>
        <dbReference type="EMBL" id="BDR52471.1"/>
    </source>
</evidence>
<evidence type="ECO:0000256" key="5">
    <source>
        <dbReference type="RuleBase" id="RU003792"/>
    </source>
</evidence>
<dbReference type="Proteomes" id="UP001321766">
    <property type="component" value="Chromosome"/>
</dbReference>
<name>A0ABM8B6K5_9BIFI</name>
<protein>
    <recommendedName>
        <fullName evidence="4">tRNA pseudouridine synthase A</fullName>
        <ecNumber evidence="4">5.4.99.12</ecNumber>
    </recommendedName>
    <alternativeName>
        <fullName evidence="4">tRNA pseudouridine(38-40) synthase</fullName>
    </alternativeName>
    <alternativeName>
        <fullName evidence="4">tRNA pseudouridylate synthase I</fullName>
    </alternativeName>
    <alternativeName>
        <fullName evidence="4">tRNA-uridine isomerase I</fullName>
    </alternativeName>
</protein>
<dbReference type="InterPro" id="IPR020103">
    <property type="entry name" value="PsdUridine_synth_cat_dom_sf"/>
</dbReference>
<feature type="domain" description="Pseudouridine synthase I TruA alpha/beta" evidence="7">
    <location>
        <begin position="212"/>
        <end position="346"/>
    </location>
</feature>
<sequence length="375" mass="40358">MQAQMVRLRIDLAYDGSDFYGWARQPGLRTVQGELEGALRKVLHLARPAEHTSAGGASGGQGQAEAESEAVASQVSTPNAGAEADAENADESTETGPWEPRLVVAGRTDTGVHAAQQVCHLDIPQEILLLVVGHMDSEPALALERRLQHVLPFDIAVHSVTVAPKGFDARFSALERTYVYRVCDNPARLDPRMRAFVLPVRHPLDIEAMNEAAAAAIGLHDFGSFATANEGGTTIRQVKYAHWDRVPSNPLLHNPPQEGGEPSQAAGQVGTAYQVPAVESGLVCFTIVADAFAHNMVRSLVNACLRVGQGKQSVHWFRQKLAQPVREGATGPVEARGLSLEHVSYPPADQLAERAQAIRAKRSPAELVKPDGELQ</sequence>
<feature type="compositionally biased region" description="Low complexity" evidence="6">
    <location>
        <begin position="63"/>
        <end position="83"/>
    </location>
</feature>
<dbReference type="EC" id="5.4.99.12" evidence="4"/>
<keyword evidence="2 4" id="KW-0819">tRNA processing</keyword>
<evidence type="ECO:0000259" key="7">
    <source>
        <dbReference type="Pfam" id="PF01416"/>
    </source>
</evidence>
<keyword evidence="9" id="KW-1185">Reference proteome</keyword>
<accession>A0ABM8B6K5</accession>
<evidence type="ECO:0000256" key="3">
    <source>
        <dbReference type="ARBA" id="ARBA00023235"/>
    </source>
</evidence>
<keyword evidence="3 4" id="KW-0413">Isomerase</keyword>
<dbReference type="InterPro" id="IPR020095">
    <property type="entry name" value="PsdUridine_synth_TruA_C"/>
</dbReference>
<evidence type="ECO:0000256" key="1">
    <source>
        <dbReference type="ARBA" id="ARBA00009375"/>
    </source>
</evidence>
<comment type="similarity">
    <text evidence="1 4 5">Belongs to the tRNA pseudouridine synthase TruA family.</text>
</comment>
<proteinExistence type="inferred from homology"/>
<dbReference type="Gene3D" id="3.30.70.580">
    <property type="entry name" value="Pseudouridine synthase I, catalytic domain, N-terminal subdomain"/>
    <property type="match status" value="1"/>
</dbReference>
<feature type="binding site" evidence="4">
    <location>
        <position position="178"/>
    </location>
    <ligand>
        <name>substrate</name>
    </ligand>
</feature>
<evidence type="ECO:0000313" key="9">
    <source>
        <dbReference type="Proteomes" id="UP001321766"/>
    </source>
</evidence>